<protein>
    <recommendedName>
        <fullName evidence="7">Signal recognition particle 14 kDa protein</fullName>
        <shortName evidence="7">SRP14</shortName>
    </recommendedName>
</protein>
<keyword evidence="8" id="KW-1185">Reference proteome</keyword>
<keyword evidence="5 7" id="KW-0733">Signal recognition particle</keyword>
<dbReference type="GeneID" id="140015412"/>
<dbReference type="InterPro" id="IPR009018">
    <property type="entry name" value="Signal_recog_particle_SRP9/14"/>
</dbReference>
<comment type="subunit">
    <text evidence="7">Heterodimer with SRP9; binds RNA as heterodimer. Component of a signal recognition particle (SRP) complex that consists of a 7SL RNA molecule of 300 nucleotides and six protein subunits: SRP72, SRP68, SRP54, SRP19, SRP14 and SRP9.</text>
</comment>
<evidence type="ECO:0000256" key="1">
    <source>
        <dbReference type="ARBA" id="ARBA00004496"/>
    </source>
</evidence>
<name>A0ABM4VX32_COFAR</name>
<gene>
    <name evidence="9" type="primary">LOC140015412</name>
</gene>
<evidence type="ECO:0000256" key="2">
    <source>
        <dbReference type="ARBA" id="ARBA00010349"/>
    </source>
</evidence>
<dbReference type="Gene3D" id="3.30.720.10">
    <property type="entry name" value="Signal recognition particle alu RNA binding heterodimer, srp9/1"/>
    <property type="match status" value="1"/>
</dbReference>
<dbReference type="SUPFAM" id="SSF54762">
    <property type="entry name" value="Signal recognition particle alu RNA binding heterodimer, SRP9/14"/>
    <property type="match status" value="1"/>
</dbReference>
<proteinExistence type="inferred from homology"/>
<reference evidence="9" key="1">
    <citation type="submission" date="2025-08" db="UniProtKB">
        <authorList>
            <consortium name="RefSeq"/>
        </authorList>
    </citation>
    <scope>IDENTIFICATION</scope>
    <source>
        <tissue evidence="9">Leaves</tissue>
    </source>
</reference>
<evidence type="ECO:0000256" key="6">
    <source>
        <dbReference type="ARBA" id="ARBA00023274"/>
    </source>
</evidence>
<dbReference type="RefSeq" id="XP_071924082.1">
    <property type="nucleotide sequence ID" value="XM_072067981.1"/>
</dbReference>
<keyword evidence="6 7" id="KW-0687">Ribonucleoprotein</keyword>
<evidence type="ECO:0000313" key="9">
    <source>
        <dbReference type="RefSeq" id="XP_071924082.1"/>
    </source>
</evidence>
<evidence type="ECO:0000256" key="4">
    <source>
        <dbReference type="ARBA" id="ARBA00022884"/>
    </source>
</evidence>
<keyword evidence="3 7" id="KW-0963">Cytoplasm</keyword>
<organism evidence="8 9">
    <name type="scientific">Coffea arabica</name>
    <name type="common">Arabian coffee</name>
    <dbReference type="NCBI Taxonomy" id="13443"/>
    <lineage>
        <taxon>Eukaryota</taxon>
        <taxon>Viridiplantae</taxon>
        <taxon>Streptophyta</taxon>
        <taxon>Embryophyta</taxon>
        <taxon>Tracheophyta</taxon>
        <taxon>Spermatophyta</taxon>
        <taxon>Magnoliopsida</taxon>
        <taxon>eudicotyledons</taxon>
        <taxon>Gunneridae</taxon>
        <taxon>Pentapetalae</taxon>
        <taxon>asterids</taxon>
        <taxon>lamiids</taxon>
        <taxon>Gentianales</taxon>
        <taxon>Rubiaceae</taxon>
        <taxon>Ixoroideae</taxon>
        <taxon>Gardenieae complex</taxon>
        <taxon>Bertiereae - Coffeeae clade</taxon>
        <taxon>Coffeeae</taxon>
        <taxon>Coffea</taxon>
    </lineage>
</organism>
<dbReference type="Proteomes" id="UP001652660">
    <property type="component" value="Chromosome 10e"/>
</dbReference>
<keyword evidence="4 7" id="KW-0694">RNA-binding</keyword>
<dbReference type="Pfam" id="PF02290">
    <property type="entry name" value="SRP14"/>
    <property type="match status" value="1"/>
</dbReference>
<comment type="function">
    <text evidence="7">Component of the signal recognition particle (SRP) complex, a ribonucleoprotein complex that mediates the cotranslational targeting of secretory and membrane proteins to the endoplasmic reticulum (ER). SRP9 together with SRP14 and the Alu portion of the SRP RNA, constitutes the elongation arrest domain of SRP. The complex of SRP9 and SRP14 is required for SRP RNA binding.</text>
</comment>
<sequence>MSSGASQPNNISKVRLQPDPFLNELTNMFERSTEKGSVWVTLKYSSDKSKLQRNKMKTAGEKIEYKCLIRATDGKKTISTLTDLYIYAWGILGWAKRSPAFPSFICDHSESPHDCIEEEGKKGQEKGSRF</sequence>
<accession>A0ABM4VX32</accession>
<evidence type="ECO:0000313" key="8">
    <source>
        <dbReference type="Proteomes" id="UP001652660"/>
    </source>
</evidence>
<dbReference type="PANTHER" id="PTHR12013">
    <property type="entry name" value="SIGNAL RECOGNITION PARTICLE 14 KD PROTEIN"/>
    <property type="match status" value="1"/>
</dbReference>
<dbReference type="InterPro" id="IPR003210">
    <property type="entry name" value="Signal_recog_particle_SRP14"/>
</dbReference>
<evidence type="ECO:0000256" key="5">
    <source>
        <dbReference type="ARBA" id="ARBA00023135"/>
    </source>
</evidence>
<evidence type="ECO:0000256" key="7">
    <source>
        <dbReference type="RuleBase" id="RU368100"/>
    </source>
</evidence>
<evidence type="ECO:0000256" key="3">
    <source>
        <dbReference type="ARBA" id="ARBA00022490"/>
    </source>
</evidence>
<comment type="similarity">
    <text evidence="2 7">Belongs to the SRP14 family.</text>
</comment>
<comment type="subcellular location">
    <subcellularLocation>
        <location evidence="1 7">Cytoplasm</location>
    </subcellularLocation>
</comment>